<dbReference type="SUPFAM" id="SSF49899">
    <property type="entry name" value="Concanavalin A-like lectins/glucanases"/>
    <property type="match status" value="1"/>
</dbReference>
<dbReference type="EMBL" id="PDLN01000015">
    <property type="protein sequence ID" value="RDW65605.1"/>
    <property type="molecule type" value="Genomic_DNA"/>
</dbReference>
<name>A0A3D8QV03_9HELO</name>
<evidence type="ECO:0000313" key="4">
    <source>
        <dbReference type="Proteomes" id="UP000256328"/>
    </source>
</evidence>
<dbReference type="GO" id="GO:0004553">
    <property type="term" value="F:hydrolase activity, hydrolyzing O-glycosyl compounds"/>
    <property type="evidence" value="ECO:0007669"/>
    <property type="project" value="InterPro"/>
</dbReference>
<feature type="domain" description="GH16" evidence="2">
    <location>
        <begin position="20"/>
        <end position="247"/>
    </location>
</feature>
<dbReference type="PROSITE" id="PS51762">
    <property type="entry name" value="GH16_2"/>
    <property type="match status" value="1"/>
</dbReference>
<organism evidence="3 4">
    <name type="scientific">Coleophoma crateriformis</name>
    <dbReference type="NCBI Taxonomy" id="565419"/>
    <lineage>
        <taxon>Eukaryota</taxon>
        <taxon>Fungi</taxon>
        <taxon>Dikarya</taxon>
        <taxon>Ascomycota</taxon>
        <taxon>Pezizomycotina</taxon>
        <taxon>Leotiomycetes</taxon>
        <taxon>Helotiales</taxon>
        <taxon>Dermateaceae</taxon>
        <taxon>Coleophoma</taxon>
    </lineage>
</organism>
<evidence type="ECO:0000259" key="2">
    <source>
        <dbReference type="PROSITE" id="PS51762"/>
    </source>
</evidence>
<evidence type="ECO:0000313" key="3">
    <source>
        <dbReference type="EMBL" id="RDW65605.1"/>
    </source>
</evidence>
<dbReference type="AlphaFoldDB" id="A0A3D8QV03"/>
<sequence length="249" mass="26676">MSFSLVSALLFCLASANPIVPRNGYKIPTTSFDSLSTFNTYWAYDYPWGTDHNGAARMNSSQVAVSGGQVTLTAKPVTGQPATSGGIAINYLSGTIYAKEYFTVATGGGYEFTGDFLASTTLGTWPAFWLSGANTWPPEIDLAEWKGDGLVSFNSLGLNDVWITKDVTYSPASSFHTIKIDVKDADGTNVVSNFYLDGVLQSTQTGQGMVGQPFWLIMDLQMEGSSGSPGPTTTTTFALKNFSAYSYNP</sequence>
<dbReference type="InterPro" id="IPR000757">
    <property type="entry name" value="Beta-glucanase-like"/>
</dbReference>
<gene>
    <name evidence="3" type="ORF">BP5796_10297</name>
</gene>
<protein>
    <recommendedName>
        <fullName evidence="2">GH16 domain-containing protein</fullName>
    </recommendedName>
</protein>
<dbReference type="InterPro" id="IPR013320">
    <property type="entry name" value="ConA-like_dom_sf"/>
</dbReference>
<comment type="caution">
    <text evidence="3">The sequence shown here is derived from an EMBL/GenBank/DDBJ whole genome shotgun (WGS) entry which is preliminary data.</text>
</comment>
<feature type="chain" id="PRO_5017810170" description="GH16 domain-containing protein" evidence="1">
    <location>
        <begin position="17"/>
        <end position="249"/>
    </location>
</feature>
<accession>A0A3D8QV03</accession>
<dbReference type="OrthoDB" id="4524534at2759"/>
<reference evidence="3 4" key="1">
    <citation type="journal article" date="2018" name="IMA Fungus">
        <title>IMA Genome-F 9: Draft genome sequence of Annulohypoxylon stygium, Aspergillus mulundensis, Berkeleyomyces basicola (syn. Thielaviopsis basicola), Ceratocystis smalleyi, two Cercospora beticola strains, Coleophoma cylindrospora, Fusarium fracticaudum, Phialophora cf. hyalina, and Morchella septimelata.</title>
        <authorList>
            <person name="Wingfield B.D."/>
            <person name="Bills G.F."/>
            <person name="Dong Y."/>
            <person name="Huang W."/>
            <person name="Nel W.J."/>
            <person name="Swalarsk-Parry B.S."/>
            <person name="Vaghefi N."/>
            <person name="Wilken P.M."/>
            <person name="An Z."/>
            <person name="de Beer Z.W."/>
            <person name="De Vos L."/>
            <person name="Chen L."/>
            <person name="Duong T.A."/>
            <person name="Gao Y."/>
            <person name="Hammerbacher A."/>
            <person name="Kikkert J.R."/>
            <person name="Li Y."/>
            <person name="Li H."/>
            <person name="Li K."/>
            <person name="Li Q."/>
            <person name="Liu X."/>
            <person name="Ma X."/>
            <person name="Naidoo K."/>
            <person name="Pethybridge S.J."/>
            <person name="Sun J."/>
            <person name="Steenkamp E.T."/>
            <person name="van der Nest M.A."/>
            <person name="van Wyk S."/>
            <person name="Wingfield M.J."/>
            <person name="Xiong C."/>
            <person name="Yue Q."/>
            <person name="Zhang X."/>
        </authorList>
    </citation>
    <scope>NUCLEOTIDE SEQUENCE [LARGE SCALE GENOMIC DNA]</scope>
    <source>
        <strain evidence="3 4">BP5796</strain>
    </source>
</reference>
<keyword evidence="4" id="KW-1185">Reference proteome</keyword>
<feature type="signal peptide" evidence="1">
    <location>
        <begin position="1"/>
        <end position="16"/>
    </location>
</feature>
<keyword evidence="1" id="KW-0732">Signal</keyword>
<dbReference type="Proteomes" id="UP000256328">
    <property type="component" value="Unassembled WGS sequence"/>
</dbReference>
<evidence type="ECO:0000256" key="1">
    <source>
        <dbReference type="SAM" id="SignalP"/>
    </source>
</evidence>
<dbReference type="Gene3D" id="2.60.120.200">
    <property type="match status" value="1"/>
</dbReference>
<dbReference type="GO" id="GO:0005975">
    <property type="term" value="P:carbohydrate metabolic process"/>
    <property type="evidence" value="ECO:0007669"/>
    <property type="project" value="InterPro"/>
</dbReference>
<proteinExistence type="predicted"/>